<feature type="chain" id="PRO_5043005734" evidence="6">
    <location>
        <begin position="37"/>
        <end position="257"/>
    </location>
</feature>
<organism evidence="8 9">
    <name type="scientific">Dillenia turbinata</name>
    <dbReference type="NCBI Taxonomy" id="194707"/>
    <lineage>
        <taxon>Eukaryota</taxon>
        <taxon>Viridiplantae</taxon>
        <taxon>Streptophyta</taxon>
        <taxon>Embryophyta</taxon>
        <taxon>Tracheophyta</taxon>
        <taxon>Spermatophyta</taxon>
        <taxon>Magnoliopsida</taxon>
        <taxon>eudicotyledons</taxon>
        <taxon>Gunneridae</taxon>
        <taxon>Pentapetalae</taxon>
        <taxon>Dilleniales</taxon>
        <taxon>Dilleniaceae</taxon>
        <taxon>Dillenia</taxon>
    </lineage>
</organism>
<sequence length="257" mass="28331">MKFSKGDSISSNGPMIYSMLLAIICVLVNQAIVTQADPLSHSCFSHDNYTKGSPFEQNLNRSLEYIVNDSVNSTTGFYQAFIGQGEDLACVSALCRADITPNDCASCIANASVEIRNRCPTSKGSIIWYDQCQLKYHHVNFFGFIDHDNRLNWTSNNCAASNDLSGFSATVHDLLNNMTTGARDSEKLYTESKITLNSTDVYGLVQCVGDLSLDDCTKCLQELIGDQTCAYVHSGGRVVDGSCNYRYESYSFINIQT</sequence>
<feature type="domain" description="Gnk2-homologous" evidence="7">
    <location>
        <begin position="37"/>
        <end position="141"/>
    </location>
</feature>
<evidence type="ECO:0000256" key="4">
    <source>
        <dbReference type="ARBA" id="ARBA00022737"/>
    </source>
</evidence>
<dbReference type="CDD" id="cd23509">
    <property type="entry name" value="Gnk2-like"/>
    <property type="match status" value="2"/>
</dbReference>
<comment type="subcellular location">
    <subcellularLocation>
        <location evidence="1">Secreted</location>
    </subcellularLocation>
</comment>
<dbReference type="Pfam" id="PF01657">
    <property type="entry name" value="Stress-antifung"/>
    <property type="match status" value="2"/>
</dbReference>
<dbReference type="InterPro" id="IPR050581">
    <property type="entry name" value="CRR_secretory_protein"/>
</dbReference>
<feature type="domain" description="Gnk2-homologous" evidence="7">
    <location>
        <begin position="149"/>
        <end position="252"/>
    </location>
</feature>
<protein>
    <submittedName>
        <fullName evidence="8">Gnk2-homologous domain</fullName>
    </submittedName>
</protein>
<keyword evidence="9" id="KW-1185">Reference proteome</keyword>
<evidence type="ECO:0000256" key="2">
    <source>
        <dbReference type="ARBA" id="ARBA00022525"/>
    </source>
</evidence>
<evidence type="ECO:0000259" key="7">
    <source>
        <dbReference type="PROSITE" id="PS51473"/>
    </source>
</evidence>
<feature type="signal peptide" evidence="6">
    <location>
        <begin position="1"/>
        <end position="36"/>
    </location>
</feature>
<comment type="similarity">
    <text evidence="5">Belongs to the cysteine-rich repeat secretory protein family.</text>
</comment>
<evidence type="ECO:0000256" key="5">
    <source>
        <dbReference type="ARBA" id="ARBA00038515"/>
    </source>
</evidence>
<evidence type="ECO:0000313" key="8">
    <source>
        <dbReference type="EMBL" id="KAK6919415.1"/>
    </source>
</evidence>
<keyword evidence="3 6" id="KW-0732">Signal</keyword>
<dbReference type="PANTHER" id="PTHR32411">
    <property type="entry name" value="CYSTEINE-RICH REPEAT SECRETORY PROTEIN 38-RELATED"/>
    <property type="match status" value="1"/>
</dbReference>
<reference evidence="8 9" key="1">
    <citation type="submission" date="2023-12" db="EMBL/GenBank/DDBJ databases">
        <title>A high-quality genome assembly for Dillenia turbinata (Dilleniales).</title>
        <authorList>
            <person name="Chanderbali A."/>
        </authorList>
    </citation>
    <scope>NUCLEOTIDE SEQUENCE [LARGE SCALE GENOMIC DNA]</scope>
    <source>
        <strain evidence="8">LSX21</strain>
        <tissue evidence="8">Leaf</tissue>
    </source>
</reference>
<dbReference type="PANTHER" id="PTHR32411:SF43">
    <property type="entry name" value="CYSTEINE-RICH REPEAT SECRETORY PROTEIN 38"/>
    <property type="match status" value="1"/>
</dbReference>
<proteinExistence type="inferred from homology"/>
<dbReference type="GO" id="GO:0005576">
    <property type="term" value="C:extracellular region"/>
    <property type="evidence" value="ECO:0007669"/>
    <property type="project" value="UniProtKB-SubCell"/>
</dbReference>
<evidence type="ECO:0000256" key="3">
    <source>
        <dbReference type="ARBA" id="ARBA00022729"/>
    </source>
</evidence>
<dbReference type="PROSITE" id="PS51473">
    <property type="entry name" value="GNK2"/>
    <property type="match status" value="2"/>
</dbReference>
<dbReference type="InterPro" id="IPR038408">
    <property type="entry name" value="GNK2_sf"/>
</dbReference>
<dbReference type="InterPro" id="IPR002902">
    <property type="entry name" value="GNK2"/>
</dbReference>
<keyword evidence="4" id="KW-0677">Repeat</keyword>
<evidence type="ECO:0000256" key="1">
    <source>
        <dbReference type="ARBA" id="ARBA00004613"/>
    </source>
</evidence>
<dbReference type="Proteomes" id="UP001370490">
    <property type="component" value="Unassembled WGS sequence"/>
</dbReference>
<name>A0AAN8UPP6_9MAGN</name>
<comment type="caution">
    <text evidence="8">The sequence shown here is derived from an EMBL/GenBank/DDBJ whole genome shotgun (WGS) entry which is preliminary data.</text>
</comment>
<accession>A0AAN8UPP6</accession>
<dbReference type="Gene3D" id="3.30.430.20">
    <property type="entry name" value="Gnk2 domain, C-X8-C-X2-C motif"/>
    <property type="match status" value="2"/>
</dbReference>
<evidence type="ECO:0000256" key="6">
    <source>
        <dbReference type="SAM" id="SignalP"/>
    </source>
</evidence>
<keyword evidence="2" id="KW-0964">Secreted</keyword>
<dbReference type="EMBL" id="JBAMMX010000021">
    <property type="protein sequence ID" value="KAK6919415.1"/>
    <property type="molecule type" value="Genomic_DNA"/>
</dbReference>
<dbReference type="AlphaFoldDB" id="A0AAN8UPP6"/>
<gene>
    <name evidence="8" type="ORF">RJ641_015319</name>
</gene>
<evidence type="ECO:0000313" key="9">
    <source>
        <dbReference type="Proteomes" id="UP001370490"/>
    </source>
</evidence>